<sequence>MGLGDRIHNAAERLHGKGKKAAGEVSGNDRMRAEGKARAVRADLKQAGEKIRHAFKRH</sequence>
<protein>
    <submittedName>
        <fullName evidence="4">CsbD-like protein</fullName>
    </submittedName>
</protein>
<organism evidence="4">
    <name type="scientific">Pseudarthrobacter sulfonivorans</name>
    <dbReference type="NCBI Taxonomy" id="121292"/>
    <lineage>
        <taxon>Bacteria</taxon>
        <taxon>Bacillati</taxon>
        <taxon>Actinomycetota</taxon>
        <taxon>Actinomycetes</taxon>
        <taxon>Micrococcales</taxon>
        <taxon>Micrococcaceae</taxon>
        <taxon>Pseudarthrobacter</taxon>
    </lineage>
</organism>
<gene>
    <name evidence="4" type="ORF">AU252_13585</name>
</gene>
<dbReference type="InterPro" id="IPR036629">
    <property type="entry name" value="YjbJ_sf"/>
</dbReference>
<dbReference type="Pfam" id="PF05532">
    <property type="entry name" value="CsbD"/>
    <property type="match status" value="1"/>
</dbReference>
<feature type="region of interest" description="Disordered" evidence="2">
    <location>
        <begin position="1"/>
        <end position="34"/>
    </location>
</feature>
<feature type="domain" description="CsbD-like" evidence="3">
    <location>
        <begin position="5"/>
        <end position="57"/>
    </location>
</feature>
<reference evidence="4 5" key="1">
    <citation type="submission" date="2015-12" db="EMBL/GenBank/DDBJ databases">
        <authorList>
            <person name="Shamseldin A."/>
            <person name="Moawad H."/>
            <person name="Abd El-Rahim W.M."/>
            <person name="Sadowsky M.J."/>
        </authorList>
    </citation>
    <scope>NUCLEOTIDE SEQUENCE [LARGE SCALE GENOMIC DNA]</scope>
    <source>
        <strain evidence="4 5">Ar51</strain>
    </source>
</reference>
<proteinExistence type="inferred from homology"/>
<comment type="similarity">
    <text evidence="1">Belongs to the UPF0337 (CsbD) family.</text>
</comment>
<evidence type="ECO:0000313" key="4">
    <source>
        <dbReference type="EMBL" id="ALV42062.1"/>
    </source>
</evidence>
<dbReference type="SUPFAM" id="SSF69047">
    <property type="entry name" value="Hypothetical protein YjbJ"/>
    <property type="match status" value="1"/>
</dbReference>
<evidence type="ECO:0000256" key="2">
    <source>
        <dbReference type="SAM" id="MobiDB-lite"/>
    </source>
</evidence>
<feature type="compositionally biased region" description="Basic and acidic residues" evidence="2">
    <location>
        <begin position="1"/>
        <end position="15"/>
    </location>
</feature>
<evidence type="ECO:0000256" key="1">
    <source>
        <dbReference type="ARBA" id="ARBA00009129"/>
    </source>
</evidence>
<evidence type="ECO:0000313" key="5">
    <source>
        <dbReference type="Proteomes" id="UP000065151"/>
    </source>
</evidence>
<name>A0A0U3Q5Z9_9MICC</name>
<dbReference type="InterPro" id="IPR008462">
    <property type="entry name" value="CsbD"/>
</dbReference>
<dbReference type="STRING" id="121292.AU252_13585"/>
<dbReference type="Proteomes" id="UP000065151">
    <property type="component" value="Chromosome"/>
</dbReference>
<dbReference type="KEGG" id="psul:AU252_13585"/>
<dbReference type="RefSeq" id="WP_056340807.1">
    <property type="nucleotide sequence ID" value="NZ_CP013747.1"/>
</dbReference>
<accession>A0A0U3Q5Z9</accession>
<dbReference type="EMBL" id="CP013747">
    <property type="protein sequence ID" value="ALV42062.1"/>
    <property type="molecule type" value="Genomic_DNA"/>
</dbReference>
<dbReference type="AlphaFoldDB" id="A0A0U3Q5Z9"/>
<evidence type="ECO:0000259" key="3">
    <source>
        <dbReference type="Pfam" id="PF05532"/>
    </source>
</evidence>